<organism evidence="2 3">
    <name type="scientific">Chironomus riparius</name>
    <dbReference type="NCBI Taxonomy" id="315576"/>
    <lineage>
        <taxon>Eukaryota</taxon>
        <taxon>Metazoa</taxon>
        <taxon>Ecdysozoa</taxon>
        <taxon>Arthropoda</taxon>
        <taxon>Hexapoda</taxon>
        <taxon>Insecta</taxon>
        <taxon>Pterygota</taxon>
        <taxon>Neoptera</taxon>
        <taxon>Endopterygota</taxon>
        <taxon>Diptera</taxon>
        <taxon>Nematocera</taxon>
        <taxon>Chironomoidea</taxon>
        <taxon>Chironomidae</taxon>
        <taxon>Chironominae</taxon>
        <taxon>Chironomus</taxon>
    </lineage>
</organism>
<dbReference type="InterPro" id="IPR036508">
    <property type="entry name" value="Chitin-bd_dom_sf"/>
</dbReference>
<gene>
    <name evidence="2" type="ORF">CHIRRI_LOCUS10677</name>
</gene>
<proteinExistence type="predicted"/>
<dbReference type="GO" id="GO:0008061">
    <property type="term" value="F:chitin binding"/>
    <property type="evidence" value="ECO:0007669"/>
    <property type="project" value="InterPro"/>
</dbReference>
<keyword evidence="1" id="KW-0732">Signal</keyword>
<evidence type="ECO:0000256" key="1">
    <source>
        <dbReference type="SAM" id="SignalP"/>
    </source>
</evidence>
<dbReference type="AlphaFoldDB" id="A0A9N9S2U7"/>
<keyword evidence="3" id="KW-1185">Reference proteome</keyword>
<protein>
    <recommendedName>
        <fullName evidence="4">Chitin-binding type-2 domain-containing protein</fullName>
    </recommendedName>
</protein>
<reference evidence="2" key="2">
    <citation type="submission" date="2022-10" db="EMBL/GenBank/DDBJ databases">
        <authorList>
            <consortium name="ENA_rothamsted_submissions"/>
            <consortium name="culmorum"/>
            <person name="King R."/>
        </authorList>
    </citation>
    <scope>NUCLEOTIDE SEQUENCE</scope>
</reference>
<feature type="signal peptide" evidence="1">
    <location>
        <begin position="1"/>
        <end position="22"/>
    </location>
</feature>
<dbReference type="SUPFAM" id="SSF57625">
    <property type="entry name" value="Invertebrate chitin-binding proteins"/>
    <property type="match status" value="1"/>
</dbReference>
<dbReference type="OrthoDB" id="7715901at2759"/>
<dbReference type="PROSITE" id="PS51257">
    <property type="entry name" value="PROKAR_LIPOPROTEIN"/>
    <property type="match status" value="1"/>
</dbReference>
<sequence length="198" mass="22526">MKGHEIQSYLIYLCTFVAMISCNLDCPVDSIYNEFDNACIPLNLILRDDINIDEICTGIFFSPRPHPEDKTLYIGCMRGLPMILRCYENEIFEETQLECIFRIPETTTELIITTTTEIPTEPITTTRTEVLTEPTTTKPKNPCEGITTGQIPHPTNCTLCQMCILQQIVEIECKCEPGLIFWISECVIGDSDTCEPWN</sequence>
<dbReference type="Proteomes" id="UP001153620">
    <property type="component" value="Chromosome 3"/>
</dbReference>
<reference evidence="2" key="1">
    <citation type="submission" date="2022-01" db="EMBL/GenBank/DDBJ databases">
        <authorList>
            <person name="King R."/>
        </authorList>
    </citation>
    <scope>NUCLEOTIDE SEQUENCE</scope>
</reference>
<evidence type="ECO:0000313" key="3">
    <source>
        <dbReference type="Proteomes" id="UP001153620"/>
    </source>
</evidence>
<evidence type="ECO:0000313" key="2">
    <source>
        <dbReference type="EMBL" id="CAG9807831.1"/>
    </source>
</evidence>
<accession>A0A9N9S2U7</accession>
<feature type="chain" id="PRO_5040172842" description="Chitin-binding type-2 domain-containing protein" evidence="1">
    <location>
        <begin position="23"/>
        <end position="198"/>
    </location>
</feature>
<dbReference type="EMBL" id="OU895879">
    <property type="protein sequence ID" value="CAG9807831.1"/>
    <property type="molecule type" value="Genomic_DNA"/>
</dbReference>
<evidence type="ECO:0008006" key="4">
    <source>
        <dbReference type="Google" id="ProtNLM"/>
    </source>
</evidence>
<name>A0A9N9S2U7_9DIPT</name>